<dbReference type="GO" id="GO:0008081">
    <property type="term" value="F:phosphoric diester hydrolase activity"/>
    <property type="evidence" value="ECO:0007669"/>
    <property type="project" value="InterPro"/>
</dbReference>
<proteinExistence type="predicted"/>
<dbReference type="EMBL" id="JAUUTY010001034">
    <property type="protein sequence ID" value="KAK1564110.1"/>
    <property type="molecule type" value="Genomic_DNA"/>
</dbReference>
<organism evidence="3 4">
    <name type="scientific">Lolium multiflorum</name>
    <name type="common">Italian ryegrass</name>
    <name type="synonym">Lolium perenne subsp. multiflorum</name>
    <dbReference type="NCBI Taxonomy" id="4521"/>
    <lineage>
        <taxon>Eukaryota</taxon>
        <taxon>Viridiplantae</taxon>
        <taxon>Streptophyta</taxon>
        <taxon>Embryophyta</taxon>
        <taxon>Tracheophyta</taxon>
        <taxon>Spermatophyta</taxon>
        <taxon>Magnoliopsida</taxon>
        <taxon>Liliopsida</taxon>
        <taxon>Poales</taxon>
        <taxon>Poaceae</taxon>
        <taxon>BOP clade</taxon>
        <taxon>Pooideae</taxon>
        <taxon>Poodae</taxon>
        <taxon>Poeae</taxon>
        <taxon>Poeae Chloroplast Group 2 (Poeae type)</taxon>
        <taxon>Loliodinae</taxon>
        <taxon>Loliinae</taxon>
        <taxon>Lolium</taxon>
    </lineage>
</organism>
<dbReference type="AlphaFoldDB" id="A0AAD8PJR2"/>
<evidence type="ECO:0000256" key="2">
    <source>
        <dbReference type="SAM" id="SignalP"/>
    </source>
</evidence>
<dbReference type="PANTHER" id="PTHR13593">
    <property type="match status" value="1"/>
</dbReference>
<dbReference type="Pfam" id="PF26178">
    <property type="entry name" value="PI-PLC_cat"/>
    <property type="match status" value="2"/>
</dbReference>
<dbReference type="Proteomes" id="UP001231189">
    <property type="component" value="Unassembled WGS sequence"/>
</dbReference>
<dbReference type="InterPro" id="IPR051057">
    <property type="entry name" value="PI-PLC_domain"/>
</dbReference>
<dbReference type="PROSITE" id="PS50007">
    <property type="entry name" value="PIPLC_X_DOMAIN"/>
    <property type="match status" value="1"/>
</dbReference>
<keyword evidence="4" id="KW-1185">Reference proteome</keyword>
<keyword evidence="2" id="KW-0732">Signal</keyword>
<reference evidence="3" key="1">
    <citation type="submission" date="2023-07" db="EMBL/GenBank/DDBJ databases">
        <title>A chromosome-level genome assembly of Lolium multiflorum.</title>
        <authorList>
            <person name="Chen Y."/>
            <person name="Copetti D."/>
            <person name="Kolliker R."/>
            <person name="Studer B."/>
        </authorList>
    </citation>
    <scope>NUCLEOTIDE SEQUENCE</scope>
    <source>
        <strain evidence="3">02402/16</strain>
        <tissue evidence="3">Leaf</tissue>
    </source>
</reference>
<dbReference type="InterPro" id="IPR017946">
    <property type="entry name" value="PLC-like_Pdiesterase_TIM-brl"/>
</dbReference>
<gene>
    <name evidence="3" type="ORF">QYE76_037213</name>
</gene>
<comment type="caution">
    <text evidence="3">The sequence shown here is derived from an EMBL/GenBank/DDBJ whole genome shotgun (WGS) entry which is preliminary data.</text>
</comment>
<dbReference type="SUPFAM" id="SSF51695">
    <property type="entry name" value="PLC-like phosphodiesterases"/>
    <property type="match status" value="1"/>
</dbReference>
<dbReference type="PANTHER" id="PTHR13593:SF145">
    <property type="entry name" value="OS08G0103500 PROTEIN"/>
    <property type="match status" value="1"/>
</dbReference>
<feature type="signal peptide" evidence="2">
    <location>
        <begin position="1"/>
        <end position="23"/>
    </location>
</feature>
<dbReference type="GO" id="GO:0006629">
    <property type="term" value="P:lipid metabolic process"/>
    <property type="evidence" value="ECO:0007669"/>
    <property type="project" value="InterPro"/>
</dbReference>
<evidence type="ECO:0000313" key="4">
    <source>
        <dbReference type="Proteomes" id="UP001231189"/>
    </source>
</evidence>
<name>A0AAD8PJR2_LOLMU</name>
<accession>A0AAD8PJR2</accession>
<evidence type="ECO:0008006" key="5">
    <source>
        <dbReference type="Google" id="ProtNLM"/>
    </source>
</evidence>
<evidence type="ECO:0000256" key="1">
    <source>
        <dbReference type="SAM" id="MobiDB-lite"/>
    </source>
</evidence>
<dbReference type="Gene3D" id="3.20.20.190">
    <property type="entry name" value="Phosphatidylinositol (PI) phosphodiesterase"/>
    <property type="match status" value="1"/>
</dbReference>
<feature type="region of interest" description="Disordered" evidence="1">
    <location>
        <begin position="321"/>
        <end position="343"/>
    </location>
</feature>
<evidence type="ECO:0000313" key="3">
    <source>
        <dbReference type="EMBL" id="KAK1564110.1"/>
    </source>
</evidence>
<feature type="chain" id="PRO_5042231121" description="PI-PLC X domain-containing protein" evidence="2">
    <location>
        <begin position="24"/>
        <end position="370"/>
    </location>
</feature>
<sequence length="370" mass="39134">MATALRLLALALLLLVAAAATAAQEGAECASSANCGPRMHCAACGDGGAGICARASPVDPLTHGTGLPFNNYSWLTTHNSFAITGAVSLAGTNAISPNQEDTVTAQLKNGVRGLMLDTYDFNNDVWLCHSFGGNCYNFTAYQPAINVFKEIQTFLAANPSEVITVFLEDYTVAGSLPKVFNASGLKKYWFPVAKMPKSGGNWPLLKDMISKNERLIVFTSKKAKEASEQIAFEWSYVVESQYGTEGMVEGTCPNRAESPPMDSKSQSLVLMNFFTTDPSQTGRSDGGGAPLATDVANGHLVCGCDNIAYCKENSTFGTCVVPPSPPPSPRKAPAKGGSTGGDSSAATARFPHFQWSCFFGLTSLALLFLS</sequence>
<protein>
    <recommendedName>
        <fullName evidence="5">PI-PLC X domain-containing protein</fullName>
    </recommendedName>
</protein>